<comment type="cofactor">
    <cofactor evidence="1">
        <name>Mg(2+)</name>
        <dbReference type="ChEBI" id="CHEBI:18420"/>
    </cofactor>
</comment>
<evidence type="ECO:0000256" key="7">
    <source>
        <dbReference type="ARBA" id="ARBA00033711"/>
    </source>
</evidence>
<dbReference type="Proteomes" id="UP000196475">
    <property type="component" value="Unassembled WGS sequence"/>
</dbReference>
<protein>
    <recommendedName>
        <fullName evidence="4">Probable 2-phosphosulfolactate phosphatase</fullName>
        <ecNumber evidence="3">3.1.3.71</ecNumber>
    </recommendedName>
</protein>
<evidence type="ECO:0000256" key="3">
    <source>
        <dbReference type="ARBA" id="ARBA00012953"/>
    </source>
</evidence>
<organism evidence="8 9">
    <name type="scientific">Bacillus thermozeamaize</name>
    <dbReference type="NCBI Taxonomy" id="230954"/>
    <lineage>
        <taxon>Bacteria</taxon>
        <taxon>Bacillati</taxon>
        <taxon>Bacillota</taxon>
        <taxon>Bacilli</taxon>
        <taxon>Bacillales</taxon>
        <taxon>Bacillaceae</taxon>
        <taxon>Bacillus</taxon>
    </lineage>
</organism>
<dbReference type="InterPro" id="IPR036702">
    <property type="entry name" value="ComB-like_sf"/>
</dbReference>
<comment type="catalytic activity">
    <reaction evidence="7">
        <text>(2R)-O-phospho-3-sulfolactate + H2O = (2R)-3-sulfolactate + phosphate</text>
        <dbReference type="Rhea" id="RHEA:23416"/>
        <dbReference type="ChEBI" id="CHEBI:15377"/>
        <dbReference type="ChEBI" id="CHEBI:15597"/>
        <dbReference type="ChEBI" id="CHEBI:43474"/>
        <dbReference type="ChEBI" id="CHEBI:58738"/>
        <dbReference type="EC" id="3.1.3.71"/>
    </reaction>
</comment>
<dbReference type="EMBL" id="LZRT01000120">
    <property type="protein sequence ID" value="OUM84800.1"/>
    <property type="molecule type" value="Genomic_DNA"/>
</dbReference>
<evidence type="ECO:0000256" key="5">
    <source>
        <dbReference type="ARBA" id="ARBA00022801"/>
    </source>
</evidence>
<dbReference type="GO" id="GO:0000287">
    <property type="term" value="F:magnesium ion binding"/>
    <property type="evidence" value="ECO:0007669"/>
    <property type="project" value="InterPro"/>
</dbReference>
<reference evidence="9" key="1">
    <citation type="submission" date="2016-06" db="EMBL/GenBank/DDBJ databases">
        <authorList>
            <person name="Nascimento L."/>
            <person name="Pereira R.V."/>
            <person name="Martins L.F."/>
            <person name="Quaggio R.B."/>
            <person name="Silva A.M."/>
            <person name="Setubal J.C."/>
        </authorList>
    </citation>
    <scope>NUCLEOTIDE SEQUENCE [LARGE SCALE GENOMIC DNA]</scope>
</reference>
<dbReference type="SUPFAM" id="SSF142823">
    <property type="entry name" value="ComB-like"/>
    <property type="match status" value="1"/>
</dbReference>
<dbReference type="AlphaFoldDB" id="A0A1Y3PBU4"/>
<proteinExistence type="inferred from homology"/>
<dbReference type="InterPro" id="IPR005238">
    <property type="entry name" value="ComB-like"/>
</dbReference>
<keyword evidence="5" id="KW-0378">Hydrolase</keyword>
<name>A0A1Y3PBU4_9BACI</name>
<sequence>MHVDVVATVNELRQEDILHKTVIVIDTLRATSSMIVGVAQGAEEIIPVEIIGQAKSLYAQYPTSLLAGERNSKKIPGFHLGNSPTEWLSAPLKGQRIIFTTTNGTRAILKSSKAEQILICSLLNGQRCARQAISHQTDITILCAGTRNQFAIEDGLTAGYLIEQLFHMTEGLTISDLGWALYHAYLASRHRLSEIIRLGQAGQRLIQLGCHKDLIICCQLDKYPVVARFKPPPSLAPLQENRKDDYFIASHHRMN</sequence>
<accession>A0A1Y3PBU4</accession>
<comment type="caution">
    <text evidence="8">The sequence shown here is derived from an EMBL/GenBank/DDBJ whole genome shotgun (WGS) entry which is preliminary data.</text>
</comment>
<evidence type="ECO:0000256" key="4">
    <source>
        <dbReference type="ARBA" id="ARBA00021948"/>
    </source>
</evidence>
<evidence type="ECO:0000256" key="2">
    <source>
        <dbReference type="ARBA" id="ARBA00009997"/>
    </source>
</evidence>
<dbReference type="GO" id="GO:0050545">
    <property type="term" value="F:sulfopyruvate decarboxylase activity"/>
    <property type="evidence" value="ECO:0007669"/>
    <property type="project" value="TreeGrafter"/>
</dbReference>
<keyword evidence="6" id="KW-0460">Magnesium</keyword>
<evidence type="ECO:0000313" key="8">
    <source>
        <dbReference type="EMBL" id="OUM84800.1"/>
    </source>
</evidence>
<dbReference type="Pfam" id="PF04029">
    <property type="entry name" value="2-ph_phosp"/>
    <property type="match status" value="1"/>
</dbReference>
<dbReference type="PANTHER" id="PTHR37311">
    <property type="entry name" value="2-PHOSPHOSULFOLACTATE PHOSPHATASE-RELATED"/>
    <property type="match status" value="1"/>
</dbReference>
<evidence type="ECO:0000313" key="9">
    <source>
        <dbReference type="Proteomes" id="UP000196475"/>
    </source>
</evidence>
<gene>
    <name evidence="8" type="ORF">BAA01_07665</name>
</gene>
<dbReference type="Gene3D" id="3.90.1560.10">
    <property type="entry name" value="ComB-like"/>
    <property type="match status" value="1"/>
</dbReference>
<dbReference type="EC" id="3.1.3.71" evidence="3"/>
<evidence type="ECO:0000256" key="1">
    <source>
        <dbReference type="ARBA" id="ARBA00001946"/>
    </source>
</evidence>
<dbReference type="GO" id="GO:0050532">
    <property type="term" value="F:2-phosphosulfolactate phosphatase activity"/>
    <property type="evidence" value="ECO:0007669"/>
    <property type="project" value="UniProtKB-EC"/>
</dbReference>
<comment type="similarity">
    <text evidence="2">Belongs to the ComB family.</text>
</comment>
<dbReference type="PANTHER" id="PTHR37311:SF1">
    <property type="entry name" value="2-PHOSPHOSULFOLACTATE PHOSPHATASE-RELATED"/>
    <property type="match status" value="1"/>
</dbReference>
<evidence type="ECO:0000256" key="6">
    <source>
        <dbReference type="ARBA" id="ARBA00022842"/>
    </source>
</evidence>